<evidence type="ECO:0000256" key="3">
    <source>
        <dbReference type="ARBA" id="ARBA00022692"/>
    </source>
</evidence>
<dbReference type="InterPro" id="IPR038078">
    <property type="entry name" value="PhoU-like_sf"/>
</dbReference>
<feature type="transmembrane region" description="Helical" evidence="6">
    <location>
        <begin position="282"/>
        <end position="306"/>
    </location>
</feature>
<dbReference type="Pfam" id="PF02690">
    <property type="entry name" value="Na_Pi_cotrans"/>
    <property type="match status" value="2"/>
</dbReference>
<comment type="caution">
    <text evidence="8">The sequence shown here is derived from an EMBL/GenBank/DDBJ whole genome shotgun (WGS) entry which is preliminary data.</text>
</comment>
<feature type="transmembrane region" description="Helical" evidence="6">
    <location>
        <begin position="221"/>
        <end position="238"/>
    </location>
</feature>
<evidence type="ECO:0000259" key="7">
    <source>
        <dbReference type="Pfam" id="PF01895"/>
    </source>
</evidence>
<dbReference type="InterPro" id="IPR004633">
    <property type="entry name" value="NaPi_cotrn-rel/YqeW-like"/>
</dbReference>
<proteinExistence type="predicted"/>
<dbReference type="Gene3D" id="1.20.58.220">
    <property type="entry name" value="Phosphate transport system protein phou homolog 2, domain 2"/>
    <property type="match status" value="1"/>
</dbReference>
<dbReference type="Proteomes" id="UP001596989">
    <property type="component" value="Unassembled WGS sequence"/>
</dbReference>
<name>A0ABW3HQQ0_9BACL</name>
<feature type="transmembrane region" description="Helical" evidence="6">
    <location>
        <begin position="110"/>
        <end position="126"/>
    </location>
</feature>
<dbReference type="InterPro" id="IPR026022">
    <property type="entry name" value="PhoU_dom"/>
</dbReference>
<gene>
    <name evidence="8" type="ORF">ACFQ2I_10065</name>
</gene>
<dbReference type="SUPFAM" id="SSF109755">
    <property type="entry name" value="PhoU-like"/>
    <property type="match status" value="1"/>
</dbReference>
<feature type="transmembrane region" description="Helical" evidence="6">
    <location>
        <begin position="85"/>
        <end position="103"/>
    </location>
</feature>
<reference evidence="9" key="1">
    <citation type="journal article" date="2019" name="Int. J. Syst. Evol. Microbiol.">
        <title>The Global Catalogue of Microorganisms (GCM) 10K type strain sequencing project: providing services to taxonomists for standard genome sequencing and annotation.</title>
        <authorList>
            <consortium name="The Broad Institute Genomics Platform"/>
            <consortium name="The Broad Institute Genome Sequencing Center for Infectious Disease"/>
            <person name="Wu L."/>
            <person name="Ma J."/>
        </authorList>
    </citation>
    <scope>NUCLEOTIDE SEQUENCE [LARGE SCALE GENOMIC DNA]</scope>
    <source>
        <strain evidence="9">CCUG 59129</strain>
    </source>
</reference>
<organism evidence="8 9">
    <name type="scientific">Paenibacillus chungangensis</name>
    <dbReference type="NCBI Taxonomy" id="696535"/>
    <lineage>
        <taxon>Bacteria</taxon>
        <taxon>Bacillati</taxon>
        <taxon>Bacillota</taxon>
        <taxon>Bacilli</taxon>
        <taxon>Bacillales</taxon>
        <taxon>Paenibacillaceae</taxon>
        <taxon>Paenibacillus</taxon>
    </lineage>
</organism>
<comment type="subcellular location">
    <subcellularLocation>
        <location evidence="1">Cell membrane</location>
        <topology evidence="1">Multi-pass membrane protein</topology>
    </subcellularLocation>
</comment>
<dbReference type="Pfam" id="PF01895">
    <property type="entry name" value="PhoU"/>
    <property type="match status" value="2"/>
</dbReference>
<evidence type="ECO:0000313" key="8">
    <source>
        <dbReference type="EMBL" id="MFD0959734.1"/>
    </source>
</evidence>
<dbReference type="InterPro" id="IPR003841">
    <property type="entry name" value="Na/Pi_transpt"/>
</dbReference>
<feature type="transmembrane region" description="Helical" evidence="6">
    <location>
        <begin position="175"/>
        <end position="201"/>
    </location>
</feature>
<protein>
    <submittedName>
        <fullName evidence="8">Na/Pi cotransporter family protein</fullName>
    </submittedName>
</protein>
<keyword evidence="3 6" id="KW-0812">Transmembrane</keyword>
<feature type="domain" description="PhoU" evidence="7">
    <location>
        <begin position="450"/>
        <end position="533"/>
    </location>
</feature>
<evidence type="ECO:0000256" key="1">
    <source>
        <dbReference type="ARBA" id="ARBA00004651"/>
    </source>
</evidence>
<dbReference type="PANTHER" id="PTHR10010">
    <property type="entry name" value="SOLUTE CARRIER FAMILY 34 SODIUM PHOSPHATE , MEMBER 2-RELATED"/>
    <property type="match status" value="1"/>
</dbReference>
<feature type="transmembrane region" description="Helical" evidence="6">
    <location>
        <begin position="132"/>
        <end position="154"/>
    </location>
</feature>
<accession>A0ABW3HQQ0</accession>
<dbReference type="RefSeq" id="WP_377563974.1">
    <property type="nucleotide sequence ID" value="NZ_JBHTJZ010000011.1"/>
</dbReference>
<keyword evidence="4 6" id="KW-1133">Transmembrane helix</keyword>
<keyword evidence="2" id="KW-1003">Cell membrane</keyword>
<evidence type="ECO:0000256" key="5">
    <source>
        <dbReference type="ARBA" id="ARBA00023136"/>
    </source>
</evidence>
<evidence type="ECO:0000256" key="2">
    <source>
        <dbReference type="ARBA" id="ARBA00022475"/>
    </source>
</evidence>
<dbReference type="EMBL" id="JBHTJZ010000011">
    <property type="protein sequence ID" value="MFD0959734.1"/>
    <property type="molecule type" value="Genomic_DNA"/>
</dbReference>
<feature type="transmembrane region" description="Helical" evidence="6">
    <location>
        <begin position="6"/>
        <end position="25"/>
    </location>
</feature>
<sequence>MDWQEIIFKFVGGLGIFLFGIKYMSDGLQKTAGDKMRGLLAKYTSNPLLGVLVGIVVTILIQTSTGTTVMAIGLINAGLMTLRQGIGVILGANIGTTMTAFIVGIKIEEYALPIIGVGAFLLFFINKKRIQYIGQVIFGFGTLFLGLSTMGGGLKPLRSLPEFTDFIVDLSHSPILGVIVGTVFTVIVQSSSATIGILQTIADEGMIQLRGALPVLFGDNIGTTITAVLASIGASVAAKRAALVHVIFNVLGTILFLLALDLVYQVVLWMGEDVNIRMQIAYAHGFFNVTNTLIFLPFVSVLAWIVTKLVPMKEQELEFRPKYLDIRLLANPSIALGQAQHEIVRMGNLARETLNDASSFFFKRDSKTANLALQKEQLVNELDRKITDYMVKIHQNGLTEGESEIASGLMHTINDIERIGDHAENIVELTEFSINNKVEFSDEAERDLKMMLEAADHTLSRALYALEHKDKEAASDTLKGEAELDRMELEFRKAHIARLNQNLCTGNSGAIFLDILSNLERVGDHSKNIAQYVLRDE</sequence>
<dbReference type="NCBIfam" id="NF037997">
    <property type="entry name" value="Na_Pi_symport"/>
    <property type="match status" value="1"/>
</dbReference>
<feature type="domain" description="PhoU" evidence="7">
    <location>
        <begin position="343"/>
        <end position="429"/>
    </location>
</feature>
<keyword evidence="9" id="KW-1185">Reference proteome</keyword>
<evidence type="ECO:0000256" key="4">
    <source>
        <dbReference type="ARBA" id="ARBA00022989"/>
    </source>
</evidence>
<feature type="transmembrane region" description="Helical" evidence="6">
    <location>
        <begin position="46"/>
        <end position="79"/>
    </location>
</feature>
<evidence type="ECO:0000256" key="6">
    <source>
        <dbReference type="SAM" id="Phobius"/>
    </source>
</evidence>
<keyword evidence="5 6" id="KW-0472">Membrane</keyword>
<feature type="transmembrane region" description="Helical" evidence="6">
    <location>
        <begin position="250"/>
        <end position="270"/>
    </location>
</feature>
<dbReference type="PANTHER" id="PTHR10010:SF46">
    <property type="entry name" value="SODIUM-DEPENDENT PHOSPHATE TRANSPORT PROTEIN 2B"/>
    <property type="match status" value="1"/>
</dbReference>
<dbReference type="NCBIfam" id="TIGR00704">
    <property type="entry name" value="NaPi_cotrn_rel"/>
    <property type="match status" value="1"/>
</dbReference>
<evidence type="ECO:0000313" key="9">
    <source>
        <dbReference type="Proteomes" id="UP001596989"/>
    </source>
</evidence>